<evidence type="ECO:0000313" key="4">
    <source>
        <dbReference type="Proteomes" id="UP000238634"/>
    </source>
</evidence>
<dbReference type="SUPFAM" id="SSF69593">
    <property type="entry name" value="Glycerol-3-phosphate (1)-acyltransferase"/>
    <property type="match status" value="1"/>
</dbReference>
<sequence length="294" mass="33080">MTRDWKGTKVKENRFDGWSLEGRDPRVIQALLPLGDWLYRHYFRVTSDGWQHLPPSGKMLIVGSHNGGMIAPDTLMFMVDWFQRFGAERLVYGLMHPNVWMVPGYAKLTVQLGAIRAHPHMATAALQRDAAVLVYPGGAEDLWRPHHDRHRIHFAGRKGFIKLALREGVPIFPAISLGAHETLIILANLYPQLQQLHQWGMPWLLGIDPIVFPIYLGLPWGLAVGPLPNVPFPVQIHTRICTPIIFERSGRAAANDRAYVDACYERVSSQMQQELDRLVQGLDGLDPGGGAHES</sequence>
<organism evidence="3 4">
    <name type="scientific">Phormidesmis priestleyi ULC007</name>
    <dbReference type="NCBI Taxonomy" id="1920490"/>
    <lineage>
        <taxon>Bacteria</taxon>
        <taxon>Bacillati</taxon>
        <taxon>Cyanobacteriota</taxon>
        <taxon>Cyanophyceae</taxon>
        <taxon>Leptolyngbyales</taxon>
        <taxon>Leptolyngbyaceae</taxon>
        <taxon>Phormidesmis</taxon>
    </lineage>
</organism>
<keyword evidence="2 3" id="KW-0012">Acyltransferase</keyword>
<dbReference type="Pfam" id="PF03982">
    <property type="entry name" value="DAGAT"/>
    <property type="match status" value="1"/>
</dbReference>
<dbReference type="CDD" id="cd07987">
    <property type="entry name" value="LPLAT_MGAT-like"/>
    <property type="match status" value="1"/>
</dbReference>
<accession>A0A2T1D4E3</accession>
<keyword evidence="4" id="KW-1185">Reference proteome</keyword>
<protein>
    <submittedName>
        <fullName evidence="3">Glycerol acyltransferase</fullName>
    </submittedName>
</protein>
<name>A0A2T1D4E3_9CYAN</name>
<dbReference type="PANTHER" id="PTHR22753">
    <property type="entry name" value="TRANSMEMBRANE PROTEIN 68"/>
    <property type="match status" value="1"/>
</dbReference>
<dbReference type="GO" id="GO:0016020">
    <property type="term" value="C:membrane"/>
    <property type="evidence" value="ECO:0007669"/>
    <property type="project" value="TreeGrafter"/>
</dbReference>
<dbReference type="EMBL" id="PVWG01000063">
    <property type="protein sequence ID" value="PSB15348.1"/>
    <property type="molecule type" value="Genomic_DNA"/>
</dbReference>
<dbReference type="AlphaFoldDB" id="A0A2T1D4E3"/>
<dbReference type="STRING" id="1920490.GCA_001895925_03005"/>
<dbReference type="GO" id="GO:0008374">
    <property type="term" value="F:O-acyltransferase activity"/>
    <property type="evidence" value="ECO:0007669"/>
    <property type="project" value="InterPro"/>
</dbReference>
<evidence type="ECO:0000256" key="1">
    <source>
        <dbReference type="ARBA" id="ARBA00022679"/>
    </source>
</evidence>
<dbReference type="OrthoDB" id="7056876at2"/>
<dbReference type="RefSeq" id="WP_073069688.1">
    <property type="nucleotide sequence ID" value="NZ_MPPI01000003.1"/>
</dbReference>
<keyword evidence="1 3" id="KW-0808">Transferase</keyword>
<gene>
    <name evidence="3" type="ORF">C7B65_24575</name>
</gene>
<proteinExistence type="predicted"/>
<comment type="caution">
    <text evidence="3">The sequence shown here is derived from an EMBL/GenBank/DDBJ whole genome shotgun (WGS) entry which is preliminary data.</text>
</comment>
<dbReference type="InterPro" id="IPR016676">
    <property type="entry name" value="P_lipid/glycerol_AcTrfase_prd"/>
</dbReference>
<reference evidence="3 4" key="2">
    <citation type="submission" date="2018-03" db="EMBL/GenBank/DDBJ databases">
        <title>The ancient ancestry and fast evolution of plastids.</title>
        <authorList>
            <person name="Moore K.R."/>
            <person name="Magnabosco C."/>
            <person name="Momper L."/>
            <person name="Gold D.A."/>
            <person name="Bosak T."/>
            <person name="Fournier G.P."/>
        </authorList>
    </citation>
    <scope>NUCLEOTIDE SEQUENCE [LARGE SCALE GENOMIC DNA]</scope>
    <source>
        <strain evidence="3 4">ULC007</strain>
    </source>
</reference>
<evidence type="ECO:0000313" key="3">
    <source>
        <dbReference type="EMBL" id="PSB15348.1"/>
    </source>
</evidence>
<evidence type="ECO:0000256" key="2">
    <source>
        <dbReference type="ARBA" id="ARBA00023315"/>
    </source>
</evidence>
<dbReference type="PIRSF" id="PIRSF016753">
    <property type="entry name" value="P_lipid/glycerol_ac_tran_prd"/>
    <property type="match status" value="1"/>
</dbReference>
<dbReference type="Proteomes" id="UP000238634">
    <property type="component" value="Unassembled WGS sequence"/>
</dbReference>
<dbReference type="InterPro" id="IPR007130">
    <property type="entry name" value="DAGAT"/>
</dbReference>
<reference evidence="3 4" key="1">
    <citation type="submission" date="2018-02" db="EMBL/GenBank/DDBJ databases">
        <authorList>
            <person name="Cohen D.B."/>
            <person name="Kent A.D."/>
        </authorList>
    </citation>
    <scope>NUCLEOTIDE SEQUENCE [LARGE SCALE GENOMIC DNA]</scope>
    <source>
        <strain evidence="3 4">ULC007</strain>
    </source>
</reference>
<dbReference type="PANTHER" id="PTHR22753:SF14">
    <property type="entry name" value="MONOACYLGLYCEROL_DIACYLGLYCEROL O-ACYLTRANSFERASE"/>
    <property type="match status" value="1"/>
</dbReference>